<comment type="caution">
    <text evidence="1">The sequence shown here is derived from an EMBL/GenBank/DDBJ whole genome shotgun (WGS) entry which is preliminary data.</text>
</comment>
<proteinExistence type="predicted"/>
<organism evidence="1 2">
    <name type="scientific">Phytophthora nicotianae P1569</name>
    <dbReference type="NCBI Taxonomy" id="1317065"/>
    <lineage>
        <taxon>Eukaryota</taxon>
        <taxon>Sar</taxon>
        <taxon>Stramenopiles</taxon>
        <taxon>Oomycota</taxon>
        <taxon>Peronosporomycetes</taxon>
        <taxon>Peronosporales</taxon>
        <taxon>Peronosporaceae</taxon>
        <taxon>Phytophthora</taxon>
    </lineage>
</organism>
<dbReference type="Proteomes" id="UP000018721">
    <property type="component" value="Unassembled WGS sequence"/>
</dbReference>
<gene>
    <name evidence="1" type="ORF">F443_17944</name>
</gene>
<dbReference type="AlphaFoldDB" id="V9E9W3"/>
<protein>
    <submittedName>
        <fullName evidence="1">Uncharacterized protein</fullName>
    </submittedName>
</protein>
<evidence type="ECO:0000313" key="1">
    <source>
        <dbReference type="EMBL" id="ETI35786.1"/>
    </source>
</evidence>
<reference evidence="1 2" key="1">
    <citation type="submission" date="2013-11" db="EMBL/GenBank/DDBJ databases">
        <title>The Genome Sequence of Phytophthora parasitica P1569.</title>
        <authorList>
            <consortium name="The Broad Institute Genomics Platform"/>
            <person name="Russ C."/>
            <person name="Tyler B."/>
            <person name="Panabieres F."/>
            <person name="Shan W."/>
            <person name="Tripathy S."/>
            <person name="Grunwald N."/>
            <person name="Machado M."/>
            <person name="Johnson C.S."/>
            <person name="Arredondo F."/>
            <person name="Hong C."/>
            <person name="Coffey M."/>
            <person name="Young S.K."/>
            <person name="Zeng Q."/>
            <person name="Gargeya S."/>
            <person name="Fitzgerald M."/>
            <person name="Abouelleil A."/>
            <person name="Alvarado L."/>
            <person name="Chapman S.B."/>
            <person name="Gainer-Dewar J."/>
            <person name="Goldberg J."/>
            <person name="Griggs A."/>
            <person name="Gujja S."/>
            <person name="Hansen M."/>
            <person name="Howarth C."/>
            <person name="Imamovic A."/>
            <person name="Ireland A."/>
            <person name="Larimer J."/>
            <person name="McCowan C."/>
            <person name="Murphy C."/>
            <person name="Pearson M."/>
            <person name="Poon T.W."/>
            <person name="Priest M."/>
            <person name="Roberts A."/>
            <person name="Saif S."/>
            <person name="Shea T."/>
            <person name="Sykes S."/>
            <person name="Wortman J."/>
            <person name="Nusbaum C."/>
            <person name="Birren B."/>
        </authorList>
    </citation>
    <scope>NUCLEOTIDE SEQUENCE [LARGE SCALE GENOMIC DNA]</scope>
    <source>
        <strain evidence="1 2">P1569</strain>
    </source>
</reference>
<evidence type="ECO:0000313" key="2">
    <source>
        <dbReference type="Proteomes" id="UP000018721"/>
    </source>
</evidence>
<keyword evidence="2" id="KW-1185">Reference proteome</keyword>
<dbReference type="HOGENOM" id="CLU_3208846_0_0_1"/>
<dbReference type="EMBL" id="ANIZ01003088">
    <property type="protein sequence ID" value="ETI35786.1"/>
    <property type="molecule type" value="Genomic_DNA"/>
</dbReference>
<sequence length="45" mass="4734">MDNNFCKICSHQIGNVSALGALIPVPTVMPLSSDRQNDAALAAIH</sequence>
<accession>V9E9W3</accession>
<name>V9E9W3_PHYNI</name>